<name>A0A552UYM6_9FLAO</name>
<dbReference type="Proteomes" id="UP000320643">
    <property type="component" value="Unassembled WGS sequence"/>
</dbReference>
<dbReference type="InterPro" id="IPR046551">
    <property type="entry name" value="DUF6705"/>
</dbReference>
<evidence type="ECO:0000259" key="1">
    <source>
        <dbReference type="Pfam" id="PF20448"/>
    </source>
</evidence>
<gene>
    <name evidence="2" type="ORF">FMM05_14220</name>
</gene>
<dbReference type="EMBL" id="VJVZ01000009">
    <property type="protein sequence ID" value="TRW23345.1"/>
    <property type="molecule type" value="Genomic_DNA"/>
</dbReference>
<accession>A0A552UYM6</accession>
<comment type="caution">
    <text evidence="2">The sequence shown here is derived from an EMBL/GenBank/DDBJ whole genome shotgun (WGS) entry which is preliminary data.</text>
</comment>
<dbReference type="AlphaFoldDB" id="A0A552UYM6"/>
<dbReference type="Pfam" id="PF20448">
    <property type="entry name" value="DUF6705"/>
    <property type="match status" value="1"/>
</dbReference>
<reference evidence="2 3" key="1">
    <citation type="submission" date="2019-07" db="EMBL/GenBank/DDBJ databases">
        <title>Flavobacterium sp. nov., isolated from glacier ice.</title>
        <authorList>
            <person name="Liu Q."/>
            <person name="Xin Y.-H."/>
        </authorList>
    </citation>
    <scope>NUCLEOTIDE SEQUENCE [LARGE SCALE GENOMIC DNA]</scope>
    <source>
        <strain evidence="2 3">ZT4R6</strain>
    </source>
</reference>
<sequence>MQQLLIITFLFCVGVCRGQSPILPINDANYPEATGAYYKDLNNDLNRYVGTWKYTNGTTSLTVTLQKKVMQHIINAPYGYYEDLVIGEYKYILNGVEKINTLPLLTSITNPQANSIKSFIAVTTGDIRL</sequence>
<dbReference type="OrthoDB" id="1261237at2"/>
<evidence type="ECO:0000313" key="3">
    <source>
        <dbReference type="Proteomes" id="UP000320643"/>
    </source>
</evidence>
<feature type="domain" description="DUF6705" evidence="1">
    <location>
        <begin position="1"/>
        <end position="114"/>
    </location>
</feature>
<protein>
    <recommendedName>
        <fullName evidence="1">DUF6705 domain-containing protein</fullName>
    </recommendedName>
</protein>
<organism evidence="2 3">
    <name type="scientific">Flavobacterium zepuense</name>
    <dbReference type="NCBI Taxonomy" id="2593302"/>
    <lineage>
        <taxon>Bacteria</taxon>
        <taxon>Pseudomonadati</taxon>
        <taxon>Bacteroidota</taxon>
        <taxon>Flavobacteriia</taxon>
        <taxon>Flavobacteriales</taxon>
        <taxon>Flavobacteriaceae</taxon>
        <taxon>Flavobacterium</taxon>
    </lineage>
</organism>
<keyword evidence="3" id="KW-1185">Reference proteome</keyword>
<dbReference type="RefSeq" id="WP_143374060.1">
    <property type="nucleotide sequence ID" value="NZ_VJVZ01000009.1"/>
</dbReference>
<proteinExistence type="predicted"/>
<evidence type="ECO:0000313" key="2">
    <source>
        <dbReference type="EMBL" id="TRW23345.1"/>
    </source>
</evidence>